<sequence length="33" mass="3829">MKWTTRGWSGQGHNTKGIQRRMIFSIMRCGLCS</sequence>
<organism evidence="1">
    <name type="scientific">Oryza punctata</name>
    <name type="common">Red rice</name>
    <dbReference type="NCBI Taxonomy" id="4537"/>
    <lineage>
        <taxon>Eukaryota</taxon>
        <taxon>Viridiplantae</taxon>
        <taxon>Streptophyta</taxon>
        <taxon>Embryophyta</taxon>
        <taxon>Tracheophyta</taxon>
        <taxon>Spermatophyta</taxon>
        <taxon>Magnoliopsida</taxon>
        <taxon>Liliopsida</taxon>
        <taxon>Poales</taxon>
        <taxon>Poaceae</taxon>
        <taxon>BOP clade</taxon>
        <taxon>Oryzoideae</taxon>
        <taxon>Oryzeae</taxon>
        <taxon>Oryzinae</taxon>
        <taxon>Oryza</taxon>
    </lineage>
</organism>
<keyword evidence="2" id="KW-1185">Reference proteome</keyword>
<dbReference type="EnsemblPlants" id="OPUNC10G00870.1">
    <property type="protein sequence ID" value="OPUNC10G00870.1"/>
    <property type="gene ID" value="OPUNC10G00870"/>
</dbReference>
<reference evidence="1" key="2">
    <citation type="submission" date="2018-05" db="EMBL/GenBank/DDBJ databases">
        <title>OpunRS2 (Oryza punctata Reference Sequence Version 2).</title>
        <authorList>
            <person name="Zhang J."/>
            <person name="Kudrna D."/>
            <person name="Lee S."/>
            <person name="Talag J."/>
            <person name="Welchert J."/>
            <person name="Wing R.A."/>
        </authorList>
    </citation>
    <scope>NUCLEOTIDE SEQUENCE [LARGE SCALE GENOMIC DNA]</scope>
</reference>
<dbReference type="Proteomes" id="UP000026962">
    <property type="component" value="Chromosome 10"/>
</dbReference>
<dbReference type="EnsemblPlants" id="OPUNC10G00870.3">
    <property type="protein sequence ID" value="OPUNC10G00870.3"/>
    <property type="gene ID" value="OPUNC10G00870"/>
</dbReference>
<reference evidence="1" key="1">
    <citation type="submission" date="2015-04" db="UniProtKB">
        <authorList>
            <consortium name="EnsemblPlants"/>
        </authorList>
    </citation>
    <scope>IDENTIFICATION</scope>
</reference>
<dbReference type="Gramene" id="OPUNC10G00870.1">
    <property type="protein sequence ID" value="OPUNC10G00870.1"/>
    <property type="gene ID" value="OPUNC10G00870"/>
</dbReference>
<protein>
    <submittedName>
        <fullName evidence="1">Uncharacterized protein</fullName>
    </submittedName>
</protein>
<name>A0A0E0M548_ORYPU</name>
<evidence type="ECO:0000313" key="1">
    <source>
        <dbReference type="EnsemblPlants" id="OPUNC10G00870.1"/>
    </source>
</evidence>
<proteinExistence type="predicted"/>
<dbReference type="AlphaFoldDB" id="A0A0E0M548"/>
<accession>A0A0E0M548</accession>
<dbReference type="Gramene" id="OPUNC10G00870.3">
    <property type="protein sequence ID" value="OPUNC10G00870.3"/>
    <property type="gene ID" value="OPUNC10G00870"/>
</dbReference>
<evidence type="ECO:0000313" key="2">
    <source>
        <dbReference type="Proteomes" id="UP000026962"/>
    </source>
</evidence>
<dbReference type="HOGENOM" id="CLU_3387299_0_0_1"/>